<evidence type="ECO:0000256" key="1">
    <source>
        <dbReference type="SAM" id="Phobius"/>
    </source>
</evidence>
<comment type="caution">
    <text evidence="3">The sequence shown here is derived from an EMBL/GenBank/DDBJ whole genome shotgun (WGS) entry which is preliminary data.</text>
</comment>
<keyword evidence="4" id="KW-1185">Reference proteome</keyword>
<protein>
    <submittedName>
        <fullName evidence="3">Uncharacterized protein</fullName>
    </submittedName>
</protein>
<dbReference type="Proteomes" id="UP000663852">
    <property type="component" value="Unassembled WGS sequence"/>
</dbReference>
<feature type="transmembrane region" description="Helical" evidence="1">
    <location>
        <begin position="378"/>
        <end position="400"/>
    </location>
</feature>
<feature type="transmembrane region" description="Helical" evidence="1">
    <location>
        <begin position="1228"/>
        <end position="1250"/>
    </location>
</feature>
<evidence type="ECO:0000313" key="4">
    <source>
        <dbReference type="Proteomes" id="UP000663828"/>
    </source>
</evidence>
<feature type="transmembrane region" description="Helical" evidence="1">
    <location>
        <begin position="34"/>
        <end position="53"/>
    </location>
</feature>
<keyword evidence="1" id="KW-1133">Transmembrane helix</keyword>
<dbReference type="Proteomes" id="UP000663828">
    <property type="component" value="Unassembled WGS sequence"/>
</dbReference>
<feature type="transmembrane region" description="Helical" evidence="1">
    <location>
        <begin position="461"/>
        <end position="478"/>
    </location>
</feature>
<accession>A0A815UI14</accession>
<evidence type="ECO:0000313" key="5">
    <source>
        <dbReference type="Proteomes" id="UP000663852"/>
    </source>
</evidence>
<proteinExistence type="predicted"/>
<dbReference type="EMBL" id="CAJNOJ010000732">
    <property type="protein sequence ID" value="CAF1516212.1"/>
    <property type="molecule type" value="Genomic_DNA"/>
</dbReference>
<dbReference type="OrthoDB" id="10004419at2759"/>
<feature type="transmembrane region" description="Helical" evidence="1">
    <location>
        <begin position="883"/>
        <end position="902"/>
    </location>
</feature>
<dbReference type="EMBL" id="CAJNOR010002225">
    <property type="protein sequence ID" value="CAF1265058.1"/>
    <property type="molecule type" value="Genomic_DNA"/>
</dbReference>
<name>A0A815UI14_ADIRI</name>
<reference evidence="3" key="1">
    <citation type="submission" date="2021-02" db="EMBL/GenBank/DDBJ databases">
        <authorList>
            <person name="Nowell W R."/>
        </authorList>
    </citation>
    <scope>NUCLEOTIDE SEQUENCE</scope>
</reference>
<evidence type="ECO:0000313" key="3">
    <source>
        <dbReference type="EMBL" id="CAF1516212.1"/>
    </source>
</evidence>
<feature type="transmembrane region" description="Helical" evidence="1">
    <location>
        <begin position="799"/>
        <end position="825"/>
    </location>
</feature>
<evidence type="ECO:0000313" key="2">
    <source>
        <dbReference type="EMBL" id="CAF1265058.1"/>
    </source>
</evidence>
<organism evidence="3 5">
    <name type="scientific">Adineta ricciae</name>
    <name type="common">Rotifer</name>
    <dbReference type="NCBI Taxonomy" id="249248"/>
    <lineage>
        <taxon>Eukaryota</taxon>
        <taxon>Metazoa</taxon>
        <taxon>Spiralia</taxon>
        <taxon>Gnathifera</taxon>
        <taxon>Rotifera</taxon>
        <taxon>Eurotatoria</taxon>
        <taxon>Bdelloidea</taxon>
        <taxon>Adinetida</taxon>
        <taxon>Adinetidae</taxon>
        <taxon>Adineta</taxon>
    </lineage>
</organism>
<dbReference type="AlphaFoldDB" id="A0A815UI14"/>
<sequence length="1276" mass="143916">MEWLKRLVSRLRALNFFASPLTVNNEYEVQNERIATRIFVVLLILVILVLVVYTGQVNVTHTIEIKHPLYQQFQSLAVSYPDTLRCPCTNVAVQQSTFIILEPQFHQLCTSGFVTSEWIEHISSNADLYAADDFSRTGGLFFQTLASFCRLANSTIASALETFSLTNFITIQALTEPVFNEQINAIIHNFRSTTELTFYQSFDLVTFTTLTNTLLSGLMTNALFQLYRVVGQSYISISSYSRKYVNNTCRCGLTATCTAPSRVEDRRYNTTTATFTIPGLVTGCYLVEATRRSTLECFYSTTCMTAIEQYLQASVALTYPVFPLNASIESQFNMTSNIDQILAFAMTEQWIQNISHSQYFAQCFPTMCSYTYKSRFDVIYVITTLIALIGGVVKVLRLLLLRIVKIVRRRIRALRQSPNLEGVGEGLIHRSVLERLRAMNFFVKQDSTELQIQQQLTSTRIFFVLLVVSFIILMSYYVSQQTTRTFQVESPTYEQFMQLQNNQLFNSSLSCPCSTLTTAYANLIHVSYVLHPLCTSTFVNSSWISSITHHNNYIAIDFRSIAAKYFNGLYSYCQFALKYIQHSLVSFNSTSFIADRALTPISFEAKAEAIVETFISSTTRSFSHNLALMSNTTQSNRLVSNDQTNSGFSTIGTYPFYPIEIYPIYLYTSSGKCQCLSTVQCTRSMSIYLNNASGDDSIPLFDVPGLSQDCLLNDGIRHSTFVCLFNQSCVNFLTFWLVTTNVTAIDEHKLVHFDIDSTVDDMIHALFVDQWNHSISHDAFYENCRPERCTYTLVEHNSFWLICTTIFGLIGGLIKVLQIVIPPLVEGVHTLKIRYHQRNEPRSTSVSTTGSIRSALKQLRQLNLFSSQGPDTPGKRDVKDQIISTRLFIILLAVSLITLTVYSSQVEVAKTVTVSNPSIEQYYSLYASHADTLTCPCQNISIPQGLFLLAQPSFHQICQSDFINPIWFNAFVFTKKTAALLGKDFRVRASAMFNTLASLCQLSIEAIENGLLDFGIVPFVSTQLLSSNEVLRRGHVLISLFISTTENSFATSLQTIRDTTQANGLMSGLKSSMILNAMDQGNEYLLVNPLYETYNNGACSCDTDAACAEPAAIYGGLLPSSIYTVQGFMVGCYVVDAILQSNLQLLYTQSSIDDLQTRAQYNNYTSFLMNATALKTSLFSQYNITTPVSVMSQKLMTEQWFSEVNYPAYYKTCHPIECKYTYTEKYDIFYIITTIISLIGGLTMILQIVVPRLVAMIRKYSIKLCHHRVGIDVQTQ</sequence>
<gene>
    <name evidence="3" type="ORF">EDS130_LOCUS43570</name>
    <name evidence="2" type="ORF">XAT740_LOCUS26986</name>
</gene>
<keyword evidence="1" id="KW-0812">Transmembrane</keyword>
<keyword evidence="1" id="KW-0472">Membrane</keyword>